<evidence type="ECO:0000256" key="1">
    <source>
        <dbReference type="SAM" id="MobiDB-lite"/>
    </source>
</evidence>
<accession>A0ABP0JEU6</accession>
<comment type="caution">
    <text evidence="2">The sequence shown here is derived from an EMBL/GenBank/DDBJ whole genome shotgun (WGS) entry which is preliminary data.</text>
</comment>
<feature type="region of interest" description="Disordered" evidence="1">
    <location>
        <begin position="74"/>
        <end position="101"/>
    </location>
</feature>
<sequence length="101" mass="11241">MHRHSQAVLAPRAANNLSEFRARYPMDDRAFGVLERTSSGVQSTVLADFRPRREGEDDYSALVMGFIRSIEARTGTGLPRDRGSRGYRREDDASCSCSESG</sequence>
<reference evidence="2 4" key="1">
    <citation type="submission" date="2024-02" db="EMBL/GenBank/DDBJ databases">
        <authorList>
            <person name="Chen Y."/>
            <person name="Shah S."/>
            <person name="Dougan E. K."/>
            <person name="Thang M."/>
            <person name="Chan C."/>
        </authorList>
    </citation>
    <scope>NUCLEOTIDE SEQUENCE [LARGE SCALE GENOMIC DNA]</scope>
</reference>
<evidence type="ECO:0000313" key="3">
    <source>
        <dbReference type="EMBL" id="CAK9013340.1"/>
    </source>
</evidence>
<evidence type="ECO:0000313" key="4">
    <source>
        <dbReference type="Proteomes" id="UP001642484"/>
    </source>
</evidence>
<evidence type="ECO:0000313" key="2">
    <source>
        <dbReference type="EMBL" id="CAK9012925.1"/>
    </source>
</evidence>
<dbReference type="EMBL" id="CAXAMN010005335">
    <property type="protein sequence ID" value="CAK9013340.1"/>
    <property type="molecule type" value="Genomic_DNA"/>
</dbReference>
<protein>
    <submittedName>
        <fullName evidence="2">Uncharacterized protein</fullName>
    </submittedName>
</protein>
<proteinExistence type="predicted"/>
<organism evidence="2 4">
    <name type="scientific">Durusdinium trenchii</name>
    <dbReference type="NCBI Taxonomy" id="1381693"/>
    <lineage>
        <taxon>Eukaryota</taxon>
        <taxon>Sar</taxon>
        <taxon>Alveolata</taxon>
        <taxon>Dinophyceae</taxon>
        <taxon>Suessiales</taxon>
        <taxon>Symbiodiniaceae</taxon>
        <taxon>Durusdinium</taxon>
    </lineage>
</organism>
<keyword evidence="4" id="KW-1185">Reference proteome</keyword>
<dbReference type="Proteomes" id="UP001642484">
    <property type="component" value="Unassembled WGS sequence"/>
</dbReference>
<gene>
    <name evidence="2" type="ORF">CCMP2556_LOCUS11048</name>
    <name evidence="3" type="ORF">CCMP2556_LOCUS11234</name>
</gene>
<dbReference type="EMBL" id="CAXAMN010005224">
    <property type="protein sequence ID" value="CAK9012925.1"/>
    <property type="molecule type" value="Genomic_DNA"/>
</dbReference>
<feature type="compositionally biased region" description="Basic and acidic residues" evidence="1">
    <location>
        <begin position="79"/>
        <end position="92"/>
    </location>
</feature>
<name>A0ABP0JEU6_9DINO</name>